<dbReference type="Proteomes" id="UP000000311">
    <property type="component" value="Unassembled WGS sequence"/>
</dbReference>
<keyword evidence="3" id="KW-1185">Reference proteome</keyword>
<reference evidence="2 3" key="1">
    <citation type="journal article" date="2010" name="Science">
        <title>Genomic comparison of the ants Camponotus floridanus and Harpegnathos saltator.</title>
        <authorList>
            <person name="Bonasio R."/>
            <person name="Zhang G."/>
            <person name="Ye C."/>
            <person name="Mutti N.S."/>
            <person name="Fang X."/>
            <person name="Qin N."/>
            <person name="Donahue G."/>
            <person name="Yang P."/>
            <person name="Li Q."/>
            <person name="Li C."/>
            <person name="Zhang P."/>
            <person name="Huang Z."/>
            <person name="Berger S.L."/>
            <person name="Reinberg D."/>
            <person name="Wang J."/>
            <person name="Liebig J."/>
        </authorList>
    </citation>
    <scope>NUCLEOTIDE SEQUENCE [LARGE SCALE GENOMIC DNA]</scope>
    <source>
        <strain evidence="3">C129</strain>
    </source>
</reference>
<accession>E2A9F5</accession>
<sequence>LTVSGDGSWRKRGFSSLFGLVTLIGWYTGKVLDVCVKSKYCKVCEYWKKKEGTAEYEEGFVDHELHCQINHEGSAGKMEVDAVVDMFQRSESLHNVKYVNYIGDGDSKTYKGIVDANPYGNVSVAKKECIGHVQKRIGTRLRNVKKNT</sequence>
<organism evidence="3">
    <name type="scientific">Camponotus floridanus</name>
    <name type="common">Florida carpenter ant</name>
    <dbReference type="NCBI Taxonomy" id="104421"/>
    <lineage>
        <taxon>Eukaryota</taxon>
        <taxon>Metazoa</taxon>
        <taxon>Ecdysozoa</taxon>
        <taxon>Arthropoda</taxon>
        <taxon>Hexapoda</taxon>
        <taxon>Insecta</taxon>
        <taxon>Pterygota</taxon>
        <taxon>Neoptera</taxon>
        <taxon>Endopterygota</taxon>
        <taxon>Hymenoptera</taxon>
        <taxon>Apocrita</taxon>
        <taxon>Aculeata</taxon>
        <taxon>Formicoidea</taxon>
        <taxon>Formicidae</taxon>
        <taxon>Formicinae</taxon>
        <taxon>Camponotus</taxon>
    </lineage>
</organism>
<protein>
    <recommendedName>
        <fullName evidence="1">Mutator-like transposase domain-containing protein</fullName>
    </recommendedName>
</protein>
<evidence type="ECO:0000313" key="2">
    <source>
        <dbReference type="EMBL" id="EFN69934.1"/>
    </source>
</evidence>
<feature type="non-terminal residue" evidence="2">
    <location>
        <position position="1"/>
    </location>
</feature>
<feature type="non-terminal residue" evidence="2">
    <location>
        <position position="148"/>
    </location>
</feature>
<dbReference type="OMA" id="QINHEGS"/>
<name>E2A9F5_CAMFO</name>
<evidence type="ECO:0000313" key="3">
    <source>
        <dbReference type="Proteomes" id="UP000000311"/>
    </source>
</evidence>
<gene>
    <name evidence="2" type="ORF">EAG_00287</name>
</gene>
<dbReference type="Pfam" id="PF20700">
    <property type="entry name" value="Mutator"/>
    <property type="match status" value="1"/>
</dbReference>
<evidence type="ECO:0000259" key="1">
    <source>
        <dbReference type="Pfam" id="PF20700"/>
    </source>
</evidence>
<proteinExistence type="predicted"/>
<dbReference type="AlphaFoldDB" id="E2A9F5"/>
<dbReference type="InterPro" id="IPR049012">
    <property type="entry name" value="Mutator_transp_dom"/>
</dbReference>
<dbReference type="EMBL" id="GL437852">
    <property type="protein sequence ID" value="EFN69934.1"/>
    <property type="molecule type" value="Genomic_DNA"/>
</dbReference>
<dbReference type="InParanoid" id="E2A9F5"/>
<feature type="domain" description="Mutator-like transposase" evidence="1">
    <location>
        <begin position="2"/>
        <end position="145"/>
    </location>
</feature>
<dbReference type="OrthoDB" id="7680010at2759"/>